<dbReference type="InterPro" id="IPR008881">
    <property type="entry name" value="Trigger_fac_ribosome-bd_bac"/>
</dbReference>
<dbReference type="GO" id="GO:0044183">
    <property type="term" value="F:protein folding chaperone"/>
    <property type="evidence" value="ECO:0007669"/>
    <property type="project" value="TreeGrafter"/>
</dbReference>
<name>A0A5P1F4Z0_ASPOF</name>
<dbReference type="InterPro" id="IPR036611">
    <property type="entry name" value="Trigger_fac_ribosome-bd_sf"/>
</dbReference>
<dbReference type="EMBL" id="CM007384">
    <property type="protein sequence ID" value="ONK72477.1"/>
    <property type="molecule type" value="Genomic_DNA"/>
</dbReference>
<dbReference type="SUPFAM" id="SSF102735">
    <property type="entry name" value="Trigger factor ribosome-binding domain"/>
    <property type="match status" value="1"/>
</dbReference>
<evidence type="ECO:0000256" key="6">
    <source>
        <dbReference type="ARBA" id="ARBA00023235"/>
    </source>
</evidence>
<dbReference type="OMA" id="WPISAVG"/>
<dbReference type="FunFam" id="3.30.70.1050:FF:000004">
    <property type="entry name" value="Trigger factor"/>
    <property type="match status" value="1"/>
</dbReference>
<comment type="similarity">
    <text evidence="2">Belongs to the FKBP-type PPIase family. Tig subfamily.</text>
</comment>
<evidence type="ECO:0000256" key="2">
    <source>
        <dbReference type="ARBA" id="ARBA00005464"/>
    </source>
</evidence>
<evidence type="ECO:0000256" key="4">
    <source>
        <dbReference type="ARBA" id="ARBA00023110"/>
    </source>
</evidence>
<dbReference type="GO" id="GO:0043335">
    <property type="term" value="P:protein unfolding"/>
    <property type="evidence" value="ECO:0007669"/>
    <property type="project" value="TreeGrafter"/>
</dbReference>
<accession>A0A5P1F4Z0</accession>
<organism evidence="9 10">
    <name type="scientific">Asparagus officinalis</name>
    <name type="common">Garden asparagus</name>
    <dbReference type="NCBI Taxonomy" id="4686"/>
    <lineage>
        <taxon>Eukaryota</taxon>
        <taxon>Viridiplantae</taxon>
        <taxon>Streptophyta</taxon>
        <taxon>Embryophyta</taxon>
        <taxon>Tracheophyta</taxon>
        <taxon>Spermatophyta</taxon>
        <taxon>Magnoliopsida</taxon>
        <taxon>Liliopsida</taxon>
        <taxon>Asparagales</taxon>
        <taxon>Asparagaceae</taxon>
        <taxon>Asparagoideae</taxon>
        <taxon>Asparagus</taxon>
    </lineage>
</organism>
<dbReference type="GO" id="GO:0043022">
    <property type="term" value="F:ribosome binding"/>
    <property type="evidence" value="ECO:0007669"/>
    <property type="project" value="TreeGrafter"/>
</dbReference>
<dbReference type="GO" id="GO:0003755">
    <property type="term" value="F:peptidyl-prolyl cis-trans isomerase activity"/>
    <property type="evidence" value="ECO:0007669"/>
    <property type="project" value="UniProtKB-KW"/>
</dbReference>
<dbReference type="Gene3D" id="3.30.70.1050">
    <property type="entry name" value="Trigger factor ribosome-binding domain"/>
    <property type="match status" value="1"/>
</dbReference>
<keyword evidence="5" id="KW-0143">Chaperone</keyword>
<comment type="function">
    <text evidence="7">Involved in protein export. Acts as a chaperone by maintaining the newly synthesized protein in an open conformation. Functions as a peptidyl-prolyl cis-trans isomerase.</text>
</comment>
<dbReference type="PANTHER" id="PTHR30560:SF4">
    <property type="entry name" value="OS01G0894700 PROTEIN"/>
    <property type="match status" value="1"/>
</dbReference>
<keyword evidence="6" id="KW-0413">Isomerase</keyword>
<dbReference type="InterPro" id="IPR005215">
    <property type="entry name" value="Trig_fac"/>
</dbReference>
<reference evidence="10" key="1">
    <citation type="journal article" date="2017" name="Nat. Commun.">
        <title>The asparagus genome sheds light on the origin and evolution of a young Y chromosome.</title>
        <authorList>
            <person name="Harkess A."/>
            <person name="Zhou J."/>
            <person name="Xu C."/>
            <person name="Bowers J.E."/>
            <person name="Van der Hulst R."/>
            <person name="Ayyampalayam S."/>
            <person name="Mercati F."/>
            <person name="Riccardi P."/>
            <person name="McKain M.R."/>
            <person name="Kakrana A."/>
            <person name="Tang H."/>
            <person name="Ray J."/>
            <person name="Groenendijk J."/>
            <person name="Arikit S."/>
            <person name="Mathioni S.M."/>
            <person name="Nakano M."/>
            <person name="Shan H."/>
            <person name="Telgmann-Rauber A."/>
            <person name="Kanno A."/>
            <person name="Yue Z."/>
            <person name="Chen H."/>
            <person name="Li W."/>
            <person name="Chen Y."/>
            <person name="Xu X."/>
            <person name="Zhang Y."/>
            <person name="Luo S."/>
            <person name="Chen H."/>
            <person name="Gao J."/>
            <person name="Mao Z."/>
            <person name="Pires J.C."/>
            <person name="Luo M."/>
            <person name="Kudrna D."/>
            <person name="Wing R.A."/>
            <person name="Meyers B.C."/>
            <person name="Yi K."/>
            <person name="Kong H."/>
            <person name="Lavrijsen P."/>
            <person name="Sunseri F."/>
            <person name="Falavigna A."/>
            <person name="Ye Y."/>
            <person name="Leebens-Mack J.H."/>
            <person name="Chen G."/>
        </authorList>
    </citation>
    <scope>NUCLEOTIDE SEQUENCE [LARGE SCALE GENOMIC DNA]</scope>
    <source>
        <strain evidence="10">cv. DH0086</strain>
    </source>
</reference>
<dbReference type="GO" id="GO:0015031">
    <property type="term" value="P:protein transport"/>
    <property type="evidence" value="ECO:0007669"/>
    <property type="project" value="InterPro"/>
</dbReference>
<feature type="domain" description="Trigger factor ribosome-binding bacterial" evidence="8">
    <location>
        <begin position="98"/>
        <end position="221"/>
    </location>
</feature>
<dbReference type="AlphaFoldDB" id="A0A5P1F4Z0"/>
<sequence length="241" mass="26502">MAAMSMTVLYAKLPFQRNHSLLNYRVTVASNVKSSIRLSGIKNNVFLQDESEVSLRSLLVSPGRSLSHFPWPISAVGSGLEASITDQNKNDISLDNVKIVVESRDDDKIEVRVDLTGEQTQRAFDDVLTNLARTAPPMPGFRRKKGGKTSNVPKSFLLQMLGKDRVTKFLIQEVVSATIGDFVKKENLTVKSQFQTTQTSEELESAFAPGSEFGFNATMEIVKSESDTNITDSSDSDSNSS</sequence>
<dbReference type="PANTHER" id="PTHR30560">
    <property type="entry name" value="TRIGGER FACTOR CHAPERONE AND PEPTIDYL-PROLYL CIS/TRANS ISOMERASE"/>
    <property type="match status" value="1"/>
</dbReference>
<dbReference type="Pfam" id="PF05697">
    <property type="entry name" value="Trigger_N"/>
    <property type="match status" value="1"/>
</dbReference>
<evidence type="ECO:0000259" key="8">
    <source>
        <dbReference type="Pfam" id="PF05697"/>
    </source>
</evidence>
<dbReference type="Proteomes" id="UP000243459">
    <property type="component" value="Chromosome 4"/>
</dbReference>
<evidence type="ECO:0000313" key="10">
    <source>
        <dbReference type="Proteomes" id="UP000243459"/>
    </source>
</evidence>
<gene>
    <name evidence="9" type="ORF">A4U43_C04F19840</name>
</gene>
<evidence type="ECO:0000313" key="9">
    <source>
        <dbReference type="EMBL" id="ONK72477.1"/>
    </source>
</evidence>
<dbReference type="GO" id="GO:0051083">
    <property type="term" value="P:'de novo' cotranslational protein folding"/>
    <property type="evidence" value="ECO:0007669"/>
    <property type="project" value="TreeGrafter"/>
</dbReference>
<dbReference type="OrthoDB" id="1918792at2759"/>
<evidence type="ECO:0000256" key="1">
    <source>
        <dbReference type="ARBA" id="ARBA00000971"/>
    </source>
</evidence>
<evidence type="ECO:0000256" key="5">
    <source>
        <dbReference type="ARBA" id="ARBA00023186"/>
    </source>
</evidence>
<protein>
    <recommendedName>
        <fullName evidence="3">peptidylprolyl isomerase</fullName>
        <ecNumber evidence="3">5.2.1.8</ecNumber>
    </recommendedName>
</protein>
<proteinExistence type="inferred from homology"/>
<keyword evidence="4" id="KW-0697">Rotamase</keyword>
<dbReference type="Gramene" id="ONK72477">
    <property type="protein sequence ID" value="ONK72477"/>
    <property type="gene ID" value="A4U43_C04F19840"/>
</dbReference>
<evidence type="ECO:0000256" key="7">
    <source>
        <dbReference type="ARBA" id="ARBA00024849"/>
    </source>
</evidence>
<evidence type="ECO:0000256" key="3">
    <source>
        <dbReference type="ARBA" id="ARBA00013194"/>
    </source>
</evidence>
<dbReference type="EC" id="5.2.1.8" evidence="3"/>
<comment type="catalytic activity">
    <reaction evidence="1">
        <text>[protein]-peptidylproline (omega=180) = [protein]-peptidylproline (omega=0)</text>
        <dbReference type="Rhea" id="RHEA:16237"/>
        <dbReference type="Rhea" id="RHEA-COMP:10747"/>
        <dbReference type="Rhea" id="RHEA-COMP:10748"/>
        <dbReference type="ChEBI" id="CHEBI:83833"/>
        <dbReference type="ChEBI" id="CHEBI:83834"/>
        <dbReference type="EC" id="5.2.1.8"/>
    </reaction>
</comment>
<keyword evidence="10" id="KW-1185">Reference proteome</keyword>